<dbReference type="Ensembl" id="ENSECAT00000133467.1">
    <property type="protein sequence ID" value="ENSECAP00000066439.1"/>
    <property type="gene ID" value="ENSECAG00000057220.1"/>
</dbReference>
<dbReference type="GO" id="GO:1990904">
    <property type="term" value="C:ribonucleoprotein complex"/>
    <property type="evidence" value="ECO:0000318"/>
    <property type="project" value="GO_Central"/>
</dbReference>
<evidence type="ECO:0008006" key="5">
    <source>
        <dbReference type="Google" id="ProtNLM"/>
    </source>
</evidence>
<dbReference type="GO" id="GO:0003727">
    <property type="term" value="F:single-stranded RNA binding"/>
    <property type="evidence" value="ECO:0000318"/>
    <property type="project" value="GO_Central"/>
</dbReference>
<dbReference type="Gene3D" id="3.30.70.1820">
    <property type="entry name" value="L1 transposable element, RRM domain"/>
    <property type="match status" value="1"/>
</dbReference>
<proteinExistence type="predicted"/>
<organism evidence="3 4">
    <name type="scientific">Equus caballus</name>
    <name type="common">Horse</name>
    <dbReference type="NCBI Taxonomy" id="9796"/>
    <lineage>
        <taxon>Eukaryota</taxon>
        <taxon>Metazoa</taxon>
        <taxon>Chordata</taxon>
        <taxon>Craniata</taxon>
        <taxon>Vertebrata</taxon>
        <taxon>Euteleostomi</taxon>
        <taxon>Mammalia</taxon>
        <taxon>Eutheria</taxon>
        <taxon>Laurasiatheria</taxon>
        <taxon>Perissodactyla</taxon>
        <taxon>Equidae</taxon>
        <taxon>Equus</taxon>
    </lineage>
</organism>
<feature type="domain" description="L1 transposable element RRM" evidence="1">
    <location>
        <begin position="26"/>
        <end position="94"/>
    </location>
</feature>
<evidence type="ECO:0000313" key="3">
    <source>
        <dbReference type="Ensembl" id="ENSECAP00000066439.1"/>
    </source>
</evidence>
<reference evidence="3 4" key="1">
    <citation type="journal article" date="2009" name="Science">
        <title>Genome sequence, comparative analysis, and population genetics of the domestic horse.</title>
        <authorList>
            <consortium name="Broad Institute Genome Sequencing Platform"/>
            <consortium name="Broad Institute Whole Genome Assembly Team"/>
            <person name="Wade C.M."/>
            <person name="Giulotto E."/>
            <person name="Sigurdsson S."/>
            <person name="Zoli M."/>
            <person name="Gnerre S."/>
            <person name="Imsland F."/>
            <person name="Lear T.L."/>
            <person name="Adelson D.L."/>
            <person name="Bailey E."/>
            <person name="Bellone R.R."/>
            <person name="Bloecker H."/>
            <person name="Distl O."/>
            <person name="Edgar R.C."/>
            <person name="Garber M."/>
            <person name="Leeb T."/>
            <person name="Mauceli E."/>
            <person name="MacLeod J.N."/>
            <person name="Penedo M.C.T."/>
            <person name="Raison J.M."/>
            <person name="Sharpe T."/>
            <person name="Vogel J."/>
            <person name="Andersson L."/>
            <person name="Antczak D.F."/>
            <person name="Biagi T."/>
            <person name="Binns M.M."/>
            <person name="Chowdhary B.P."/>
            <person name="Coleman S.J."/>
            <person name="Della Valle G."/>
            <person name="Fryc S."/>
            <person name="Guerin G."/>
            <person name="Hasegawa T."/>
            <person name="Hill E.W."/>
            <person name="Jurka J."/>
            <person name="Kiialainen A."/>
            <person name="Lindgren G."/>
            <person name="Liu J."/>
            <person name="Magnani E."/>
            <person name="Mickelson J.R."/>
            <person name="Murray J."/>
            <person name="Nergadze S.G."/>
            <person name="Onofrio R."/>
            <person name="Pedroni S."/>
            <person name="Piras M.F."/>
            <person name="Raudsepp T."/>
            <person name="Rocchi M."/>
            <person name="Roeed K.H."/>
            <person name="Ryder O.A."/>
            <person name="Searle S."/>
            <person name="Skow L."/>
            <person name="Swinburne J.E."/>
            <person name="Syvaenen A.C."/>
            <person name="Tozaki T."/>
            <person name="Valberg S.J."/>
            <person name="Vaudin M."/>
            <person name="White J.R."/>
            <person name="Zody M.C."/>
            <person name="Lander E.S."/>
            <person name="Lindblad-Toh K."/>
        </authorList>
    </citation>
    <scope>NUCLEOTIDE SEQUENCE [LARGE SCALE GENOMIC DNA]</scope>
    <source>
        <strain evidence="3 4">Thoroughbred</strain>
    </source>
</reference>
<evidence type="ECO:0000259" key="1">
    <source>
        <dbReference type="Pfam" id="PF02994"/>
    </source>
</evidence>
<dbReference type="InterPro" id="IPR043636">
    <property type="entry name" value="L1_RRM_dom"/>
</dbReference>
<name>A0A9L0RX97_HORSE</name>
<protein>
    <recommendedName>
        <fullName evidence="5">L1 transposable element RRM domain-containing protein</fullName>
    </recommendedName>
</protein>
<accession>A0A9L0RX97</accession>
<reference evidence="3" key="3">
    <citation type="submission" date="2025-09" db="UniProtKB">
        <authorList>
            <consortium name="Ensembl"/>
        </authorList>
    </citation>
    <scope>IDENTIFICATION</scope>
    <source>
        <strain evidence="3">Thoroughbred</strain>
    </source>
</reference>
<dbReference type="InterPro" id="IPR004244">
    <property type="entry name" value="Transposase_22"/>
</dbReference>
<feature type="domain" description="L1 transposable element dsRBD-like" evidence="2">
    <location>
        <begin position="97"/>
        <end position="159"/>
    </location>
</feature>
<dbReference type="GO" id="GO:0032197">
    <property type="term" value="P:retrotransposition"/>
    <property type="evidence" value="ECO:0000318"/>
    <property type="project" value="GO_Central"/>
</dbReference>
<dbReference type="AlphaFoldDB" id="A0A9L0RX97"/>
<dbReference type="Proteomes" id="UP000002281">
    <property type="component" value="Chromosome 6"/>
</dbReference>
<reference evidence="3" key="2">
    <citation type="submission" date="2025-08" db="UniProtKB">
        <authorList>
            <consortium name="Ensembl"/>
        </authorList>
    </citation>
    <scope>IDENTIFICATION</scope>
    <source>
        <strain evidence="3">Thoroughbred</strain>
    </source>
</reference>
<evidence type="ECO:0000259" key="2">
    <source>
        <dbReference type="Pfam" id="PF17490"/>
    </source>
</evidence>
<dbReference type="Gene3D" id="3.30.250.20">
    <property type="entry name" value="L1 transposable element, C-terminal domain"/>
    <property type="match status" value="1"/>
</dbReference>
<sequence>MQHKDYRYSRRRRREWSRKLVQRNNIENVQNVGKELEIQAKEANRTQNYINVKRPSPRHVVVNLAKVNDKEKILMAARQKKITYKGTPIRLSADFSEDLQARREWNEILKSLKAKNFQPRLLYPVKISFIYDRVIKTFPDKQKLREFITTRPLLKEMLEKAHIPEKKRKGLQSPEQRDKYIDKIRKLQLSIRRD</sequence>
<dbReference type="Pfam" id="PF17490">
    <property type="entry name" value="Tnp_22_dsRBD"/>
    <property type="match status" value="1"/>
</dbReference>
<dbReference type="Pfam" id="PF02994">
    <property type="entry name" value="Transposase_22"/>
    <property type="match status" value="1"/>
</dbReference>
<dbReference type="GeneTree" id="ENSGT01150000286982"/>
<dbReference type="InterPro" id="IPR042566">
    <property type="entry name" value="L1_C"/>
</dbReference>
<keyword evidence="4" id="KW-1185">Reference proteome</keyword>
<dbReference type="InterPro" id="IPR035300">
    <property type="entry name" value="L1_dsRBD"/>
</dbReference>
<evidence type="ECO:0000313" key="4">
    <source>
        <dbReference type="Proteomes" id="UP000002281"/>
    </source>
</evidence>
<dbReference type="PANTHER" id="PTHR11505">
    <property type="entry name" value="L1 TRANSPOSABLE ELEMENT-RELATED"/>
    <property type="match status" value="1"/>
</dbReference>